<dbReference type="InterPro" id="IPR013762">
    <property type="entry name" value="Integrase-like_cat_sf"/>
</dbReference>
<dbReference type="Proteomes" id="UP000199403">
    <property type="component" value="Unassembled WGS sequence"/>
</dbReference>
<dbReference type="GO" id="GO:0003677">
    <property type="term" value="F:DNA binding"/>
    <property type="evidence" value="ECO:0007669"/>
    <property type="project" value="InterPro"/>
</dbReference>
<dbReference type="GO" id="GO:0006310">
    <property type="term" value="P:DNA recombination"/>
    <property type="evidence" value="ECO:0007669"/>
    <property type="project" value="UniProtKB-KW"/>
</dbReference>
<protein>
    <recommendedName>
        <fullName evidence="4">Phage integrase family protein</fullName>
    </recommendedName>
</protein>
<dbReference type="OrthoDB" id="1493636at2"/>
<dbReference type="EMBL" id="FNZH01000002">
    <property type="protein sequence ID" value="SEJ16586.1"/>
    <property type="molecule type" value="Genomic_DNA"/>
</dbReference>
<dbReference type="InterPro" id="IPR011010">
    <property type="entry name" value="DNA_brk_join_enz"/>
</dbReference>
<evidence type="ECO:0000313" key="2">
    <source>
        <dbReference type="EMBL" id="SEJ16586.1"/>
    </source>
</evidence>
<proteinExistence type="predicted"/>
<name>A0A1H6WLH9_9BACT</name>
<dbReference type="AlphaFoldDB" id="A0A1H6WLH9"/>
<organism evidence="2 3">
    <name type="scientific">Cyclobacterium xiamenense</name>
    <dbReference type="NCBI Taxonomy" id="1297121"/>
    <lineage>
        <taxon>Bacteria</taxon>
        <taxon>Pseudomonadati</taxon>
        <taxon>Bacteroidota</taxon>
        <taxon>Cytophagia</taxon>
        <taxon>Cytophagales</taxon>
        <taxon>Cyclobacteriaceae</taxon>
        <taxon>Cyclobacterium</taxon>
    </lineage>
</organism>
<dbReference type="RefSeq" id="WP_092172036.1">
    <property type="nucleotide sequence ID" value="NZ_FNZH01000002.1"/>
</dbReference>
<sequence length="83" mass="9460">MSGIESDRLHLLCGGKKCLVGEFELHQTITTHDARRTFASICYWEYKLSLEEVRELLQHSSTNQTLEYIGASVRSQKIGGLFK</sequence>
<evidence type="ECO:0000256" key="1">
    <source>
        <dbReference type="ARBA" id="ARBA00023172"/>
    </source>
</evidence>
<keyword evidence="1" id="KW-0233">DNA recombination</keyword>
<gene>
    <name evidence="2" type="ORF">SAMN05192553_102720</name>
</gene>
<dbReference type="STRING" id="1416801.SAMN05192553_102720"/>
<reference evidence="3" key="1">
    <citation type="submission" date="2016-10" db="EMBL/GenBank/DDBJ databases">
        <authorList>
            <person name="Varghese N."/>
            <person name="Submissions S."/>
        </authorList>
    </citation>
    <scope>NUCLEOTIDE SEQUENCE [LARGE SCALE GENOMIC DNA]</scope>
    <source>
        <strain evidence="3">IBRC-M 10761</strain>
    </source>
</reference>
<dbReference type="Gene3D" id="1.10.443.10">
    <property type="entry name" value="Intergrase catalytic core"/>
    <property type="match status" value="1"/>
</dbReference>
<evidence type="ECO:0000313" key="3">
    <source>
        <dbReference type="Proteomes" id="UP000199403"/>
    </source>
</evidence>
<accession>A0A1H6WLH9</accession>
<dbReference type="SUPFAM" id="SSF56349">
    <property type="entry name" value="DNA breaking-rejoining enzymes"/>
    <property type="match status" value="1"/>
</dbReference>
<dbReference type="GO" id="GO:0015074">
    <property type="term" value="P:DNA integration"/>
    <property type="evidence" value="ECO:0007669"/>
    <property type="project" value="InterPro"/>
</dbReference>
<evidence type="ECO:0008006" key="4">
    <source>
        <dbReference type="Google" id="ProtNLM"/>
    </source>
</evidence>
<keyword evidence="3" id="KW-1185">Reference proteome</keyword>